<dbReference type="Proteomes" id="UP000233551">
    <property type="component" value="Unassembled WGS sequence"/>
</dbReference>
<proteinExistence type="predicted"/>
<evidence type="ECO:0000313" key="1">
    <source>
        <dbReference type="EMBL" id="PKI63133.1"/>
    </source>
</evidence>
<evidence type="ECO:0000313" key="2">
    <source>
        <dbReference type="Proteomes" id="UP000233551"/>
    </source>
</evidence>
<reference evidence="1 2" key="1">
    <citation type="submission" date="2017-11" db="EMBL/GenBank/DDBJ databases">
        <title>De-novo sequencing of pomegranate (Punica granatum L.) genome.</title>
        <authorList>
            <person name="Akparov Z."/>
            <person name="Amiraslanov A."/>
            <person name="Hajiyeva S."/>
            <person name="Abbasov M."/>
            <person name="Kaur K."/>
            <person name="Hamwieh A."/>
            <person name="Solovyev V."/>
            <person name="Salamov A."/>
            <person name="Braich B."/>
            <person name="Kosarev P."/>
            <person name="Mahmoud A."/>
            <person name="Hajiyev E."/>
            <person name="Babayeva S."/>
            <person name="Izzatullayeva V."/>
            <person name="Mammadov A."/>
            <person name="Mammadov A."/>
            <person name="Sharifova S."/>
            <person name="Ojaghi J."/>
            <person name="Eynullazada K."/>
            <person name="Bayramov B."/>
            <person name="Abdulazimova A."/>
            <person name="Shahmuradov I."/>
        </authorList>
    </citation>
    <scope>NUCLEOTIDE SEQUENCE [LARGE SCALE GENOMIC DNA]</scope>
    <source>
        <strain evidence="2">cv. AG2017</strain>
        <tissue evidence="1">Leaf</tissue>
    </source>
</reference>
<gene>
    <name evidence="1" type="ORF">CRG98_016465</name>
</gene>
<organism evidence="1 2">
    <name type="scientific">Punica granatum</name>
    <name type="common">Pomegranate</name>
    <dbReference type="NCBI Taxonomy" id="22663"/>
    <lineage>
        <taxon>Eukaryota</taxon>
        <taxon>Viridiplantae</taxon>
        <taxon>Streptophyta</taxon>
        <taxon>Embryophyta</taxon>
        <taxon>Tracheophyta</taxon>
        <taxon>Spermatophyta</taxon>
        <taxon>Magnoliopsida</taxon>
        <taxon>eudicotyledons</taxon>
        <taxon>Gunneridae</taxon>
        <taxon>Pentapetalae</taxon>
        <taxon>rosids</taxon>
        <taxon>malvids</taxon>
        <taxon>Myrtales</taxon>
        <taxon>Lythraceae</taxon>
        <taxon>Punica</taxon>
    </lineage>
</organism>
<accession>A0A2I0K4R1</accession>
<name>A0A2I0K4R1_PUNGR</name>
<dbReference type="EMBL" id="PGOL01000901">
    <property type="protein sequence ID" value="PKI63133.1"/>
    <property type="molecule type" value="Genomic_DNA"/>
</dbReference>
<protein>
    <submittedName>
        <fullName evidence="1">Uncharacterized protein</fullName>
    </submittedName>
</protein>
<comment type="caution">
    <text evidence="1">The sequence shown here is derived from an EMBL/GenBank/DDBJ whole genome shotgun (WGS) entry which is preliminary data.</text>
</comment>
<dbReference type="AlphaFoldDB" id="A0A2I0K4R1"/>
<sequence length="102" mass="11052">MASYHLEDDVGKCLVYESRSAREHEGLEDEEEESMASVTLVGVYGDAELADVSSRHRSLYEGCVFFNGGGQIGPLEVEHGVLGVPKCYGIPEEGLIDGAFNK</sequence>
<keyword evidence="2" id="KW-1185">Reference proteome</keyword>